<accession>A0A918X8M3</accession>
<dbReference type="InterPro" id="IPR038257">
    <property type="entry name" value="CRISPR-assoc_Cas3_HD_sf"/>
</dbReference>
<evidence type="ECO:0000256" key="8">
    <source>
        <dbReference type="ARBA" id="ARBA00023118"/>
    </source>
</evidence>
<evidence type="ECO:0000256" key="4">
    <source>
        <dbReference type="ARBA" id="ARBA00022741"/>
    </source>
</evidence>
<reference evidence="11" key="2">
    <citation type="submission" date="2020-09" db="EMBL/GenBank/DDBJ databases">
        <authorList>
            <person name="Sun Q."/>
            <person name="Ohkuma M."/>
        </authorList>
    </citation>
    <scope>NUCLEOTIDE SEQUENCE</scope>
    <source>
        <strain evidence="11">JCM 4637</strain>
    </source>
</reference>
<dbReference type="Gene3D" id="3.40.50.300">
    <property type="entry name" value="P-loop containing nucleotide triphosphate hydrolases"/>
    <property type="match status" value="2"/>
</dbReference>
<evidence type="ECO:0000256" key="5">
    <source>
        <dbReference type="ARBA" id="ARBA00022801"/>
    </source>
</evidence>
<evidence type="ECO:0000256" key="3">
    <source>
        <dbReference type="ARBA" id="ARBA00022723"/>
    </source>
</evidence>
<evidence type="ECO:0000256" key="6">
    <source>
        <dbReference type="ARBA" id="ARBA00022806"/>
    </source>
</evidence>
<feature type="domain" description="HD Cas3-type" evidence="10">
    <location>
        <begin position="803"/>
        <end position="1006"/>
    </location>
</feature>
<dbReference type="GO" id="GO:0005524">
    <property type="term" value="F:ATP binding"/>
    <property type="evidence" value="ECO:0007669"/>
    <property type="project" value="UniProtKB-KW"/>
</dbReference>
<evidence type="ECO:0000256" key="7">
    <source>
        <dbReference type="ARBA" id="ARBA00022840"/>
    </source>
</evidence>
<dbReference type="PROSITE" id="PS51643">
    <property type="entry name" value="HD_CAS3"/>
    <property type="match status" value="1"/>
</dbReference>
<dbReference type="RefSeq" id="WP_189828327.1">
    <property type="nucleotide sequence ID" value="NZ_BMVC01000029.1"/>
</dbReference>
<evidence type="ECO:0000256" key="1">
    <source>
        <dbReference type="ARBA" id="ARBA00006847"/>
    </source>
</evidence>
<comment type="caution">
    <text evidence="11">The sequence shown here is derived from an EMBL/GenBank/DDBJ whole genome shotgun (WGS) entry which is preliminary data.</text>
</comment>
<protein>
    <recommendedName>
        <fullName evidence="10">HD Cas3-type domain-containing protein</fullName>
    </recommendedName>
</protein>
<dbReference type="AlphaFoldDB" id="A0A918X8M3"/>
<dbReference type="GO" id="GO:0051607">
    <property type="term" value="P:defense response to virus"/>
    <property type="evidence" value="ECO:0007669"/>
    <property type="project" value="UniProtKB-KW"/>
</dbReference>
<dbReference type="SUPFAM" id="SSF52540">
    <property type="entry name" value="P-loop containing nucleoside triphosphate hydrolases"/>
    <property type="match status" value="1"/>
</dbReference>
<dbReference type="NCBIfam" id="TIGR02621">
    <property type="entry name" value="cas3_GSU0051"/>
    <property type="match status" value="1"/>
</dbReference>
<feature type="region of interest" description="Disordered" evidence="9">
    <location>
        <begin position="229"/>
        <end position="248"/>
    </location>
</feature>
<dbReference type="Pfam" id="PF22590">
    <property type="entry name" value="Cas3-like_C_2"/>
    <property type="match status" value="1"/>
</dbReference>
<proteinExistence type="inferred from homology"/>
<feature type="region of interest" description="Disordered" evidence="9">
    <location>
        <begin position="570"/>
        <end position="599"/>
    </location>
</feature>
<dbReference type="EMBL" id="BMVC01000029">
    <property type="protein sequence ID" value="GHD18344.1"/>
    <property type="molecule type" value="Genomic_DNA"/>
</dbReference>
<keyword evidence="8" id="KW-0051">Antiviral defense</keyword>
<dbReference type="InterPro" id="IPR006483">
    <property type="entry name" value="CRISPR-assoc_Cas3_HD"/>
</dbReference>
<evidence type="ECO:0000259" key="10">
    <source>
        <dbReference type="PROSITE" id="PS51643"/>
    </source>
</evidence>
<dbReference type="Gene3D" id="1.10.3210.30">
    <property type="match status" value="1"/>
</dbReference>
<sequence length="1012" mass="108948">MTLALKDFPAFVHEVHGHWPFPWQRDYLSNVLAEGRWLDLDIPTGLGKTTVIDVWAFLLAWQHTNSHDRTVPLRLFFVVDRRLVVDQAYDHAARLSAVLSSAPEGSVARRVGRALAELGGQGQELAVVRMRGGVDWASRWLSSPAQPAVVTSTVDQYGSRLLFRGYHTSPRMRPIDAALCGMDALVAVDEAHIALPLLVTAADCAAYQHTAAHPGFAGRAVQVVSLSATAATDPSRPRHQISDEDRRHDVAGKRLNAPRRITCLDAVGTQKDPATAFATGAVLALDVLMPLLQRPVAAIVANTIRTARATHHLLSQREDLEVVLLVGRSRALDRELLLAEKALKDLLAGVKPGRGKPLIVVATQTIEVGLDVSFAALITENASHAALVQRLGRLDRTGEQTLAPAIVLRATDGTGRAPIPVYGDVATRTWDWLTTHTPAVNLHEVDPGRLTDQLPRGLLVNPLTLPVLLEGIDTTLLNTPPPRTPVLHRTVLDAWTRTGPAPVPDQDVAPFLHGLDTSPEDVQVLWRADLPYTDGSPDVEQCALRMQQLPPHPGETLALPAAQLRRLLTQEPGDGDDTSDMEGTPHSEPAPTKHKRPPVMMPVMCWDDAEDRWLEVTAPHAIRPGSTVVLPSSLGGHDPYGWTGTHGAPVTDLGDFPPTRTTPAATPAGAAATRLDPAVLTVLAAGDTSLRTALDTAITTTAKQLTAGEEHPALLLGALLDTLLEHLNTRPGGPYTDLARLRLAELRAVQDWSLSPTGRTTTRGHVVLDPDTPHRLVLVPPHPAPGQAEHSAGVGDESADASSLTRPVPLSQHSRAVAERSAALATALNLPADLIDTLRTAGHAHDCGKSHPRFQCMLCAGDRLLADSLDEPLAKSGMDPADHTARRRAAHLAQWNTEMRHEALSALAVTAWLATDPDHPCGTDKDLLVHLVGAHHGHARALLPPVPDPQPQDVRCTMPDQQQITVNSAHMGIDWNGPDRFKALNHTYGPWGLALLETVLRLADMACSEEGT</sequence>
<dbReference type="InterPro" id="IPR013444">
    <property type="entry name" value="Helicase_Cas3_CRISPR-ass_Anaes"/>
</dbReference>
<dbReference type="GO" id="GO:0004386">
    <property type="term" value="F:helicase activity"/>
    <property type="evidence" value="ECO:0007669"/>
    <property type="project" value="UniProtKB-KW"/>
</dbReference>
<evidence type="ECO:0000313" key="11">
    <source>
        <dbReference type="EMBL" id="GHD18344.1"/>
    </source>
</evidence>
<keyword evidence="5" id="KW-0378">Hydrolase</keyword>
<organism evidence="11 12">
    <name type="scientific">Streptomyces finlayi</name>
    <dbReference type="NCBI Taxonomy" id="67296"/>
    <lineage>
        <taxon>Bacteria</taxon>
        <taxon>Bacillati</taxon>
        <taxon>Actinomycetota</taxon>
        <taxon>Actinomycetes</taxon>
        <taxon>Kitasatosporales</taxon>
        <taxon>Streptomycetaceae</taxon>
        <taxon>Streptomyces</taxon>
    </lineage>
</organism>
<dbReference type="Proteomes" id="UP000638353">
    <property type="component" value="Unassembled WGS sequence"/>
</dbReference>
<gene>
    <name evidence="11" type="ORF">GCM10010334_81160</name>
</gene>
<dbReference type="InterPro" id="IPR054712">
    <property type="entry name" value="Cas3-like_dom"/>
</dbReference>
<evidence type="ECO:0000313" key="12">
    <source>
        <dbReference type="Proteomes" id="UP000638353"/>
    </source>
</evidence>
<reference evidence="11" key="1">
    <citation type="journal article" date="2014" name="Int. J. Syst. Evol. Microbiol.">
        <title>Complete genome sequence of Corynebacterium casei LMG S-19264T (=DSM 44701T), isolated from a smear-ripened cheese.</title>
        <authorList>
            <consortium name="US DOE Joint Genome Institute (JGI-PGF)"/>
            <person name="Walter F."/>
            <person name="Albersmeier A."/>
            <person name="Kalinowski J."/>
            <person name="Ruckert C."/>
        </authorList>
    </citation>
    <scope>NUCLEOTIDE SEQUENCE</scope>
    <source>
        <strain evidence="11">JCM 4637</strain>
    </source>
</reference>
<evidence type="ECO:0000256" key="9">
    <source>
        <dbReference type="SAM" id="MobiDB-lite"/>
    </source>
</evidence>
<dbReference type="Pfam" id="PF18019">
    <property type="entry name" value="Cas3_HD"/>
    <property type="match status" value="1"/>
</dbReference>
<keyword evidence="4" id="KW-0547">Nucleotide-binding</keyword>
<evidence type="ECO:0000256" key="2">
    <source>
        <dbReference type="ARBA" id="ARBA00009046"/>
    </source>
</evidence>
<dbReference type="InterPro" id="IPR027417">
    <property type="entry name" value="P-loop_NTPase"/>
</dbReference>
<dbReference type="GO" id="GO:0046872">
    <property type="term" value="F:metal ion binding"/>
    <property type="evidence" value="ECO:0007669"/>
    <property type="project" value="UniProtKB-KW"/>
</dbReference>
<feature type="region of interest" description="Disordered" evidence="9">
    <location>
        <begin position="782"/>
        <end position="808"/>
    </location>
</feature>
<keyword evidence="7" id="KW-0067">ATP-binding</keyword>
<keyword evidence="3" id="KW-0479">Metal-binding</keyword>
<comment type="similarity">
    <text evidence="1">In the N-terminal section; belongs to the CRISPR-associated nuclease Cas3-HD family.</text>
</comment>
<keyword evidence="6" id="KW-0347">Helicase</keyword>
<name>A0A918X8M3_9ACTN</name>
<dbReference type="GO" id="GO:0016787">
    <property type="term" value="F:hydrolase activity"/>
    <property type="evidence" value="ECO:0007669"/>
    <property type="project" value="UniProtKB-KW"/>
</dbReference>
<comment type="similarity">
    <text evidence="2">In the central section; belongs to the CRISPR-associated helicase Cas3 family.</text>
</comment>